<protein>
    <recommendedName>
        <fullName evidence="5">DUF1735 domain-containing protein</fullName>
    </recommendedName>
</protein>
<dbReference type="EMBL" id="JACHGF010000017">
    <property type="protein sequence ID" value="MBB5287394.1"/>
    <property type="molecule type" value="Genomic_DNA"/>
</dbReference>
<sequence>MKKIVFLLMLSAGVVGCKNQEIVFPDFDYTTGYFPYQYPVRTLVLGKDIYDNSNDNNHKFLISATMGGVYENKVDRIFKIEVDNSLCEKATFASTRQPIYPLPKEYYTLSSADQLIIPAGEVTGNIEVQLTDAFFNDPAAIKLAYVVPIRITQVTNLDSVLRGKTSLPRPDRRIASHWDVVPKDFTMFAVKYVNPYHGNYFHRGRSTVKNAADQVIETTAYRQQHITSDEVWKLTTTARNQVSLSGVIRSSTITGPLNLLLTFSGNDCVVSGAEGSAYTITGTGKFREDADEWGNKKRDAIHLNYQFSDGTNTYSAMDTLVVRDRGVVMELYQPVVTP</sequence>
<evidence type="ECO:0000313" key="3">
    <source>
        <dbReference type="EMBL" id="MBB5287394.1"/>
    </source>
</evidence>
<keyword evidence="4" id="KW-1185">Reference proteome</keyword>
<evidence type="ECO:0000259" key="1">
    <source>
        <dbReference type="Pfam" id="PF08522"/>
    </source>
</evidence>
<proteinExistence type="predicted"/>
<dbReference type="Pfam" id="PF08522">
    <property type="entry name" value="BT_3987-like_N"/>
    <property type="match status" value="1"/>
</dbReference>
<feature type="domain" description="BT-3987-like N-terminal" evidence="1">
    <location>
        <begin position="32"/>
        <end position="156"/>
    </location>
</feature>
<evidence type="ECO:0000313" key="4">
    <source>
        <dbReference type="Proteomes" id="UP000557307"/>
    </source>
</evidence>
<comment type="caution">
    <text evidence="3">The sequence shown here is derived from an EMBL/GenBank/DDBJ whole genome shotgun (WGS) entry which is preliminary data.</text>
</comment>
<reference evidence="3 4" key="1">
    <citation type="submission" date="2020-08" db="EMBL/GenBank/DDBJ databases">
        <title>Genomic Encyclopedia of Type Strains, Phase IV (KMG-IV): sequencing the most valuable type-strain genomes for metagenomic binning, comparative biology and taxonomic classification.</title>
        <authorList>
            <person name="Goeker M."/>
        </authorList>
    </citation>
    <scope>NUCLEOTIDE SEQUENCE [LARGE SCALE GENOMIC DNA]</scope>
    <source>
        <strain evidence="3 4">DSM 105074</strain>
    </source>
</reference>
<dbReference type="Gene3D" id="2.40.128.420">
    <property type="match status" value="1"/>
</dbReference>
<name>A0A840TVX4_9BACT</name>
<evidence type="ECO:0000259" key="2">
    <source>
        <dbReference type="Pfam" id="PF18620"/>
    </source>
</evidence>
<accession>A0A840TVX4</accession>
<feature type="domain" description="DUF5627" evidence="2">
    <location>
        <begin position="195"/>
        <end position="326"/>
    </location>
</feature>
<evidence type="ECO:0008006" key="5">
    <source>
        <dbReference type="Google" id="ProtNLM"/>
    </source>
</evidence>
<dbReference type="Gene3D" id="2.60.40.1740">
    <property type="entry name" value="hypothetical protein (bacova_03559)"/>
    <property type="match status" value="1"/>
</dbReference>
<dbReference type="Pfam" id="PF18620">
    <property type="entry name" value="DUF5627"/>
    <property type="match status" value="1"/>
</dbReference>
<organism evidence="3 4">
    <name type="scientific">Rhabdobacter roseus</name>
    <dbReference type="NCBI Taxonomy" id="1655419"/>
    <lineage>
        <taxon>Bacteria</taxon>
        <taxon>Pseudomonadati</taxon>
        <taxon>Bacteroidota</taxon>
        <taxon>Cytophagia</taxon>
        <taxon>Cytophagales</taxon>
        <taxon>Cytophagaceae</taxon>
        <taxon>Rhabdobacter</taxon>
    </lineage>
</organism>
<dbReference type="AlphaFoldDB" id="A0A840TVX4"/>
<dbReference type="InterPro" id="IPR013728">
    <property type="entry name" value="BT_3987-like_N"/>
</dbReference>
<dbReference type="PROSITE" id="PS51257">
    <property type="entry name" value="PROKAR_LIPOPROTEIN"/>
    <property type="match status" value="1"/>
</dbReference>
<dbReference type="InterPro" id="IPR040580">
    <property type="entry name" value="DUF5627"/>
</dbReference>
<dbReference type="Proteomes" id="UP000557307">
    <property type="component" value="Unassembled WGS sequence"/>
</dbReference>
<gene>
    <name evidence="3" type="ORF">HNQ92_005557</name>
</gene>
<dbReference type="RefSeq" id="WP_184179467.1">
    <property type="nucleotide sequence ID" value="NZ_JACHGF010000017.1"/>
</dbReference>